<organism evidence="3 4">
    <name type="scientific">Polystyrenella longa</name>
    <dbReference type="NCBI Taxonomy" id="2528007"/>
    <lineage>
        <taxon>Bacteria</taxon>
        <taxon>Pseudomonadati</taxon>
        <taxon>Planctomycetota</taxon>
        <taxon>Planctomycetia</taxon>
        <taxon>Planctomycetales</taxon>
        <taxon>Planctomycetaceae</taxon>
        <taxon>Polystyrenella</taxon>
    </lineage>
</organism>
<dbReference type="Pfam" id="PF12728">
    <property type="entry name" value="HTH_17"/>
    <property type="match status" value="1"/>
</dbReference>
<evidence type="ECO:0000313" key="4">
    <source>
        <dbReference type="Proteomes" id="UP000317178"/>
    </source>
</evidence>
<evidence type="ECO:0000313" key="3">
    <source>
        <dbReference type="EMBL" id="QDU82631.1"/>
    </source>
</evidence>
<evidence type="ECO:0000256" key="1">
    <source>
        <dbReference type="SAM" id="MobiDB-lite"/>
    </source>
</evidence>
<reference evidence="3 4" key="1">
    <citation type="submission" date="2019-02" db="EMBL/GenBank/DDBJ databases">
        <title>Deep-cultivation of Planctomycetes and their phenomic and genomic characterization uncovers novel biology.</title>
        <authorList>
            <person name="Wiegand S."/>
            <person name="Jogler M."/>
            <person name="Boedeker C."/>
            <person name="Pinto D."/>
            <person name="Vollmers J."/>
            <person name="Rivas-Marin E."/>
            <person name="Kohn T."/>
            <person name="Peeters S.H."/>
            <person name="Heuer A."/>
            <person name="Rast P."/>
            <person name="Oberbeckmann S."/>
            <person name="Bunk B."/>
            <person name="Jeske O."/>
            <person name="Meyerdierks A."/>
            <person name="Storesund J.E."/>
            <person name="Kallscheuer N."/>
            <person name="Luecker S."/>
            <person name="Lage O.M."/>
            <person name="Pohl T."/>
            <person name="Merkel B.J."/>
            <person name="Hornburger P."/>
            <person name="Mueller R.-W."/>
            <person name="Bruemmer F."/>
            <person name="Labrenz M."/>
            <person name="Spormann A.M."/>
            <person name="Op den Camp H."/>
            <person name="Overmann J."/>
            <person name="Amann R."/>
            <person name="Jetten M.S.M."/>
            <person name="Mascher T."/>
            <person name="Medema M.H."/>
            <person name="Devos D.P."/>
            <person name="Kaster A.-K."/>
            <person name="Ovreas L."/>
            <person name="Rohde M."/>
            <person name="Galperin M.Y."/>
            <person name="Jogler C."/>
        </authorList>
    </citation>
    <scope>NUCLEOTIDE SEQUENCE [LARGE SCALE GENOMIC DNA]</scope>
    <source>
        <strain evidence="3 4">Pla110</strain>
    </source>
</reference>
<feature type="region of interest" description="Disordered" evidence="1">
    <location>
        <begin position="56"/>
        <end position="82"/>
    </location>
</feature>
<dbReference type="EMBL" id="CP036281">
    <property type="protein sequence ID" value="QDU82631.1"/>
    <property type="molecule type" value="Genomic_DNA"/>
</dbReference>
<dbReference type="NCBIfam" id="TIGR01764">
    <property type="entry name" value="excise"/>
    <property type="match status" value="1"/>
</dbReference>
<gene>
    <name evidence="3" type="ORF">Pla110_43920</name>
</gene>
<dbReference type="KEGG" id="plon:Pla110_43920"/>
<dbReference type="Proteomes" id="UP000317178">
    <property type="component" value="Chromosome"/>
</dbReference>
<dbReference type="InterPro" id="IPR041657">
    <property type="entry name" value="HTH_17"/>
</dbReference>
<accession>A0A518CTS1</accession>
<protein>
    <submittedName>
        <fullName evidence="3">Helix-turn-helix domain protein</fullName>
    </submittedName>
</protein>
<dbReference type="SUPFAM" id="SSF46955">
    <property type="entry name" value="Putative DNA-binding domain"/>
    <property type="match status" value="1"/>
</dbReference>
<proteinExistence type="predicted"/>
<dbReference type="GO" id="GO:0003677">
    <property type="term" value="F:DNA binding"/>
    <property type="evidence" value="ECO:0007669"/>
    <property type="project" value="InterPro"/>
</dbReference>
<dbReference type="InterPro" id="IPR009061">
    <property type="entry name" value="DNA-bd_dom_put_sf"/>
</dbReference>
<dbReference type="RefSeq" id="WP_144998993.1">
    <property type="nucleotide sequence ID" value="NZ_CP036281.1"/>
</dbReference>
<feature type="domain" description="Helix-turn-helix" evidence="2">
    <location>
        <begin position="2"/>
        <end position="55"/>
    </location>
</feature>
<dbReference type="AlphaFoldDB" id="A0A518CTS1"/>
<dbReference type="OrthoDB" id="291037at2"/>
<sequence length="82" mass="9466">MLYTVQEAAEKLSLSPACVYNMVNTGTIPHRRIGEKRTTIRFTEEDLETYLESCRHGTVESMPEQSKPRRSTARPVLKHLKF</sequence>
<feature type="compositionally biased region" description="Basic residues" evidence="1">
    <location>
        <begin position="68"/>
        <end position="82"/>
    </location>
</feature>
<name>A0A518CTS1_9PLAN</name>
<dbReference type="InterPro" id="IPR010093">
    <property type="entry name" value="SinI_DNA-bd"/>
</dbReference>
<keyword evidence="4" id="KW-1185">Reference proteome</keyword>
<evidence type="ECO:0000259" key="2">
    <source>
        <dbReference type="Pfam" id="PF12728"/>
    </source>
</evidence>